<comment type="similarity">
    <text evidence="1">Belongs to the FRRS1 family.</text>
</comment>
<evidence type="ECO:0000259" key="3">
    <source>
        <dbReference type="PROSITE" id="PS51019"/>
    </source>
</evidence>
<feature type="transmembrane region" description="Helical" evidence="2">
    <location>
        <begin position="20"/>
        <end position="40"/>
    </location>
</feature>
<accession>A0AAV7T5C9</accession>
<dbReference type="AlphaFoldDB" id="A0AAV7T5C9"/>
<dbReference type="GO" id="GO:0016020">
    <property type="term" value="C:membrane"/>
    <property type="evidence" value="ECO:0007669"/>
    <property type="project" value="TreeGrafter"/>
</dbReference>
<organism evidence="4 5">
    <name type="scientific">Pleurodeles waltl</name>
    <name type="common">Iberian ribbed newt</name>
    <dbReference type="NCBI Taxonomy" id="8319"/>
    <lineage>
        <taxon>Eukaryota</taxon>
        <taxon>Metazoa</taxon>
        <taxon>Chordata</taxon>
        <taxon>Craniata</taxon>
        <taxon>Vertebrata</taxon>
        <taxon>Euteleostomi</taxon>
        <taxon>Amphibia</taxon>
        <taxon>Batrachia</taxon>
        <taxon>Caudata</taxon>
        <taxon>Salamandroidea</taxon>
        <taxon>Salamandridae</taxon>
        <taxon>Pleurodelinae</taxon>
        <taxon>Pleurodeles</taxon>
    </lineage>
</organism>
<dbReference type="PANTHER" id="PTHR45828">
    <property type="entry name" value="CYTOCHROME B561/FERRIC REDUCTASE TRANSMEMBRANE"/>
    <property type="match status" value="1"/>
</dbReference>
<dbReference type="InterPro" id="IPR042307">
    <property type="entry name" value="Reeler_sf"/>
</dbReference>
<comment type="caution">
    <text evidence="4">The sequence shown here is derived from an EMBL/GenBank/DDBJ whole genome shotgun (WGS) entry which is preliminary data.</text>
</comment>
<proteinExistence type="inferred from homology"/>
<name>A0AAV7T5C9_PLEWA</name>
<dbReference type="PROSITE" id="PS51257">
    <property type="entry name" value="PROKAR_LIPOPROTEIN"/>
    <property type="match status" value="1"/>
</dbReference>
<protein>
    <recommendedName>
        <fullName evidence="3">Reelin domain-containing protein</fullName>
    </recommendedName>
</protein>
<reference evidence="4" key="1">
    <citation type="journal article" date="2022" name="bioRxiv">
        <title>Sequencing and chromosome-scale assembly of the giantPleurodeles waltlgenome.</title>
        <authorList>
            <person name="Brown T."/>
            <person name="Elewa A."/>
            <person name="Iarovenko S."/>
            <person name="Subramanian E."/>
            <person name="Araus A.J."/>
            <person name="Petzold A."/>
            <person name="Susuki M."/>
            <person name="Suzuki K.-i.T."/>
            <person name="Hayashi T."/>
            <person name="Toyoda A."/>
            <person name="Oliveira C."/>
            <person name="Osipova E."/>
            <person name="Leigh N.D."/>
            <person name="Simon A."/>
            <person name="Yun M.H."/>
        </authorList>
    </citation>
    <scope>NUCLEOTIDE SEQUENCE</scope>
    <source>
        <strain evidence="4">20211129_DDA</strain>
        <tissue evidence="4">Liver</tissue>
    </source>
</reference>
<dbReference type="Pfam" id="PF02014">
    <property type="entry name" value="Reeler"/>
    <property type="match status" value="1"/>
</dbReference>
<dbReference type="PROSITE" id="PS51019">
    <property type="entry name" value="REELIN"/>
    <property type="match status" value="1"/>
</dbReference>
<keyword evidence="5" id="KW-1185">Reference proteome</keyword>
<evidence type="ECO:0000313" key="4">
    <source>
        <dbReference type="EMBL" id="KAJ1171678.1"/>
    </source>
</evidence>
<dbReference type="EMBL" id="JANPWB010000007">
    <property type="protein sequence ID" value="KAJ1171678.1"/>
    <property type="molecule type" value="Genomic_DNA"/>
</dbReference>
<evidence type="ECO:0000256" key="2">
    <source>
        <dbReference type="SAM" id="Phobius"/>
    </source>
</evidence>
<dbReference type="InterPro" id="IPR002861">
    <property type="entry name" value="Reeler_dom"/>
</dbReference>
<keyword evidence="2" id="KW-0472">Membrane</keyword>
<dbReference type="FunFam" id="2.60.40.4060:FF:000003">
    <property type="entry name" value="Ferric chelate reductase 1"/>
    <property type="match status" value="1"/>
</dbReference>
<dbReference type="CDD" id="cd08544">
    <property type="entry name" value="Reeler"/>
    <property type="match status" value="1"/>
</dbReference>
<dbReference type="PANTHER" id="PTHR45828:SF46">
    <property type="entry name" value="FERRIC-CHELATE REDUCTASE 1 ISOFORM X1"/>
    <property type="match status" value="1"/>
</dbReference>
<dbReference type="Gene3D" id="2.60.40.4060">
    <property type="entry name" value="Reeler domain"/>
    <property type="match status" value="1"/>
</dbReference>
<dbReference type="InterPro" id="IPR051237">
    <property type="entry name" value="Ferric-chelate_Red/DefProt"/>
</dbReference>
<keyword evidence="2" id="KW-0812">Transmembrane</keyword>
<keyword evidence="2" id="KW-1133">Transmembrane helix</keyword>
<gene>
    <name evidence="4" type="ORF">NDU88_003536</name>
</gene>
<evidence type="ECO:0000256" key="1">
    <source>
        <dbReference type="ARBA" id="ARBA00009195"/>
    </source>
</evidence>
<evidence type="ECO:0000313" key="5">
    <source>
        <dbReference type="Proteomes" id="UP001066276"/>
    </source>
</evidence>
<sequence length="217" mass="23576">MNISCSRQQGLVERDRKMTFPVFQTLILVACGLPMHVLSYRNGKVEPACVSMTPQHDTSEQTSTAPYSITVDKTVYKTQDTIGVTIKGNTAAQIFEGFLLQARSDSTKDTPLGTFVINGAAAQTLKCTASADAASHIDDGKKTSITINWKPPQGNISNIQMRATIAQNKATYWINVKGPKMTYNGTGTSDGQRLKASAQSLLCSCTLLLLIIFFRGF</sequence>
<feature type="domain" description="Reelin" evidence="3">
    <location>
        <begin position="30"/>
        <end position="200"/>
    </location>
</feature>
<dbReference type="Proteomes" id="UP001066276">
    <property type="component" value="Chromosome 4_1"/>
</dbReference>